<dbReference type="PRINTS" id="PR01270">
    <property type="entry name" value="HDASUPER"/>
</dbReference>
<comment type="function">
    <text evidence="5">Role in growth on acetoin or butanediol. Involved in the breakdown of these compounds used as a carbon source.</text>
</comment>
<proteinExistence type="inferred from homology"/>
<accession>A0AAF0YMX0</accession>
<reference evidence="7 8" key="2">
    <citation type="submission" date="2023-10" db="EMBL/GenBank/DDBJ databases">
        <authorList>
            <person name="Choi B."/>
        </authorList>
    </citation>
    <scope>NUCLEOTIDE SEQUENCE [LARGE SCALE GENOMIC DNA]</scope>
    <source>
        <strain evidence="7 8">UMB0959</strain>
    </source>
</reference>
<keyword evidence="4" id="KW-0006">Acetoin catabolism</keyword>
<dbReference type="GO" id="GO:0045150">
    <property type="term" value="P:acetoin catabolic process"/>
    <property type="evidence" value="ECO:0007669"/>
    <property type="project" value="UniProtKB-KW"/>
</dbReference>
<comment type="pathway">
    <text evidence="1">Ketone degradation; acetoin degradation.</text>
</comment>
<organism evidence="7 8">
    <name type="scientific">Nosocomiicoccus massiliensis</name>
    <dbReference type="NCBI Taxonomy" id="1232430"/>
    <lineage>
        <taxon>Bacteria</taxon>
        <taxon>Bacillati</taxon>
        <taxon>Bacillota</taxon>
        <taxon>Bacilli</taxon>
        <taxon>Bacillales</taxon>
        <taxon>Staphylococcaceae</taxon>
        <taxon>Nosocomiicoccus</taxon>
    </lineage>
</organism>
<dbReference type="AlphaFoldDB" id="A0AAF0YMX0"/>
<dbReference type="InterPro" id="IPR023696">
    <property type="entry name" value="Ureohydrolase_dom_sf"/>
</dbReference>
<dbReference type="Pfam" id="PF00850">
    <property type="entry name" value="Hist_deacetyl"/>
    <property type="match status" value="1"/>
</dbReference>
<dbReference type="CDD" id="cd09994">
    <property type="entry name" value="HDAC_AcuC_like"/>
    <property type="match status" value="1"/>
</dbReference>
<dbReference type="InterPro" id="IPR000286">
    <property type="entry name" value="HDACs"/>
</dbReference>
<protein>
    <recommendedName>
        <fullName evidence="3">Acetoin utilization protein AcuC</fullName>
    </recommendedName>
</protein>
<dbReference type="GO" id="GO:0040029">
    <property type="term" value="P:epigenetic regulation of gene expression"/>
    <property type="evidence" value="ECO:0007669"/>
    <property type="project" value="TreeGrafter"/>
</dbReference>
<name>A0AAF0YMX0_9STAP</name>
<dbReference type="Gene3D" id="3.40.800.20">
    <property type="entry name" value="Histone deacetylase domain"/>
    <property type="match status" value="1"/>
</dbReference>
<feature type="domain" description="Histone deacetylase" evidence="6">
    <location>
        <begin position="20"/>
        <end position="316"/>
    </location>
</feature>
<dbReference type="Proteomes" id="UP000243626">
    <property type="component" value="Chromosome"/>
</dbReference>
<reference evidence="8" key="1">
    <citation type="submission" date="2017-09" db="EMBL/GenBank/DDBJ databases">
        <title>Bacterial strain isolated from the female urinary microbiota.</title>
        <authorList>
            <person name="Thomas-White K."/>
            <person name="Kumar N."/>
            <person name="Forster S."/>
            <person name="Putonti C."/>
            <person name="Lawley T."/>
            <person name="Wolfe A.J."/>
        </authorList>
    </citation>
    <scope>NUCLEOTIDE SEQUENCE [LARGE SCALE GENOMIC DNA]</scope>
    <source>
        <strain evidence="8">UMB0959</strain>
    </source>
</reference>
<dbReference type="PRINTS" id="PR01272">
    <property type="entry name" value="ACUCPROTEIN"/>
</dbReference>
<evidence type="ECO:0000256" key="1">
    <source>
        <dbReference type="ARBA" id="ARBA00005101"/>
    </source>
</evidence>
<comment type="similarity">
    <text evidence="2">Belongs to the histone deacetylase family.</text>
</comment>
<evidence type="ECO:0000256" key="2">
    <source>
        <dbReference type="ARBA" id="ARBA00005947"/>
    </source>
</evidence>
<evidence type="ECO:0000313" key="7">
    <source>
        <dbReference type="EMBL" id="WOS96704.1"/>
    </source>
</evidence>
<dbReference type="KEGG" id="nmy:CJ229_002880"/>
<dbReference type="EMBL" id="CP136964">
    <property type="protein sequence ID" value="WOS96704.1"/>
    <property type="molecule type" value="Genomic_DNA"/>
</dbReference>
<evidence type="ECO:0000313" key="8">
    <source>
        <dbReference type="Proteomes" id="UP000243626"/>
    </source>
</evidence>
<keyword evidence="8" id="KW-1185">Reference proteome</keyword>
<dbReference type="PANTHER" id="PTHR10625">
    <property type="entry name" value="HISTONE DEACETYLASE HDAC1-RELATED"/>
    <property type="match status" value="1"/>
</dbReference>
<sequence>MRALYVYDDELLKYRFNDTHPFNQMRLKMTTDLLKAAQFLSDEEIVTPRVATEEEILLVHTKDYVDAVKRAGHNNITKRELANYGLNTEDTSQFENMHEKCSMLVGASLTGADLIMEGKADKVASLGGGLHHGFTGKASGFCVYNDAAIVCQYLKEKYNERVLYIDTDAHHGDGVQFTFYDSNEIMTYSIHETGRYLFPGTGLVTERGTGQGFGYSVNLPVDAFTEDDSFLDVFKQSIEIAAKSFKPTIIVHVNGVDAHYRDPMTHLCLTSRAYEEIPKIVNEIADQYANGKLLALGGGGYNIWQVVPRMWAYVWLGIKGIEPPTGTLPESFINEYKPLSQLPFPTEWQDNLDDYTNIPRQSEITERNQMVLDRIKMYLE</sequence>
<dbReference type="PANTHER" id="PTHR10625:SF10">
    <property type="entry name" value="HISTONE DEACETYLASE HDAC1"/>
    <property type="match status" value="1"/>
</dbReference>
<dbReference type="InterPro" id="IPR003085">
    <property type="entry name" value="AcuC"/>
</dbReference>
<evidence type="ECO:0000256" key="4">
    <source>
        <dbReference type="ARBA" id="ARBA00022627"/>
    </source>
</evidence>
<dbReference type="GO" id="GO:0004407">
    <property type="term" value="F:histone deacetylase activity"/>
    <property type="evidence" value="ECO:0007669"/>
    <property type="project" value="TreeGrafter"/>
</dbReference>
<dbReference type="RefSeq" id="WP_317846617.1">
    <property type="nucleotide sequence ID" value="NZ_CP136964.1"/>
</dbReference>
<evidence type="ECO:0000256" key="3">
    <source>
        <dbReference type="ARBA" id="ARBA00020218"/>
    </source>
</evidence>
<dbReference type="InterPro" id="IPR023801">
    <property type="entry name" value="His_deacetylse_dom"/>
</dbReference>
<dbReference type="InterPro" id="IPR037138">
    <property type="entry name" value="His_deacetylse_dom_sf"/>
</dbReference>
<dbReference type="SUPFAM" id="SSF52768">
    <property type="entry name" value="Arginase/deacetylase"/>
    <property type="match status" value="1"/>
</dbReference>
<evidence type="ECO:0000256" key="5">
    <source>
        <dbReference type="ARBA" id="ARBA00024669"/>
    </source>
</evidence>
<evidence type="ECO:0000259" key="6">
    <source>
        <dbReference type="Pfam" id="PF00850"/>
    </source>
</evidence>
<gene>
    <name evidence="7" type="ORF">CJ229_002880</name>
</gene>